<dbReference type="FunFam" id="3.40.50.720:FF:000173">
    <property type="entry name" value="3-oxoacyl-[acyl-carrier protein] reductase"/>
    <property type="match status" value="1"/>
</dbReference>
<protein>
    <submittedName>
        <fullName evidence="4">3-oxoacyl-[acyl-carrier protein] reductase</fullName>
    </submittedName>
</protein>
<evidence type="ECO:0000256" key="2">
    <source>
        <dbReference type="ARBA" id="ARBA00023002"/>
    </source>
</evidence>
<dbReference type="PANTHER" id="PTHR42879">
    <property type="entry name" value="3-OXOACYL-(ACYL-CARRIER-PROTEIN) REDUCTASE"/>
    <property type="match status" value="1"/>
</dbReference>
<dbReference type="SUPFAM" id="SSF51735">
    <property type="entry name" value="NAD(P)-binding Rossmann-fold domains"/>
    <property type="match status" value="1"/>
</dbReference>
<dbReference type="PANTHER" id="PTHR42879:SF2">
    <property type="entry name" value="3-OXOACYL-[ACYL-CARRIER-PROTEIN] REDUCTASE FABG"/>
    <property type="match status" value="1"/>
</dbReference>
<dbReference type="PROSITE" id="PS00061">
    <property type="entry name" value="ADH_SHORT"/>
    <property type="match status" value="1"/>
</dbReference>
<reference evidence="4 5" key="1">
    <citation type="submission" date="2016-11" db="EMBL/GenBank/DDBJ databases">
        <authorList>
            <person name="Jaros S."/>
            <person name="Januszkiewicz K."/>
            <person name="Wedrychowicz H."/>
        </authorList>
    </citation>
    <scope>NUCLEOTIDE SEQUENCE [LARGE SCALE GENOMIC DNA]</scope>
    <source>
        <strain evidence="4 5">YL228</strain>
    </source>
</reference>
<proteinExistence type="inferred from homology"/>
<dbReference type="InterPro" id="IPR002347">
    <property type="entry name" value="SDR_fam"/>
</dbReference>
<dbReference type="Gene3D" id="3.40.50.720">
    <property type="entry name" value="NAD(P)-binding Rossmann-like Domain"/>
    <property type="match status" value="1"/>
</dbReference>
<accession>A0A1K1LYF8</accession>
<dbReference type="Proteomes" id="UP000183461">
    <property type="component" value="Unassembled WGS sequence"/>
</dbReference>
<evidence type="ECO:0000313" key="4">
    <source>
        <dbReference type="EMBL" id="SFW14694.1"/>
    </source>
</evidence>
<evidence type="ECO:0000256" key="3">
    <source>
        <dbReference type="ARBA" id="ARBA00023221"/>
    </source>
</evidence>
<name>A0A1K1LYF8_RUMFL</name>
<evidence type="ECO:0000313" key="5">
    <source>
        <dbReference type="Proteomes" id="UP000183461"/>
    </source>
</evidence>
<dbReference type="InterPro" id="IPR050259">
    <property type="entry name" value="SDR"/>
</dbReference>
<evidence type="ECO:0000256" key="1">
    <source>
        <dbReference type="ARBA" id="ARBA00006484"/>
    </source>
</evidence>
<dbReference type="PRINTS" id="PR00080">
    <property type="entry name" value="SDRFAMILY"/>
</dbReference>
<dbReference type="InterPro" id="IPR020904">
    <property type="entry name" value="Sc_DH/Rdtase_CS"/>
</dbReference>
<dbReference type="EMBL" id="FPIP01000001">
    <property type="protein sequence ID" value="SFW14694.1"/>
    <property type="molecule type" value="Genomic_DNA"/>
</dbReference>
<keyword evidence="2" id="KW-0560">Oxidoreductase</keyword>
<dbReference type="RefSeq" id="WP_072299159.1">
    <property type="nucleotide sequence ID" value="NZ_FPIP01000001.1"/>
</dbReference>
<organism evidence="4 5">
    <name type="scientific">Ruminococcus flavefaciens</name>
    <dbReference type="NCBI Taxonomy" id="1265"/>
    <lineage>
        <taxon>Bacteria</taxon>
        <taxon>Bacillati</taxon>
        <taxon>Bacillota</taxon>
        <taxon>Clostridia</taxon>
        <taxon>Eubacteriales</taxon>
        <taxon>Oscillospiraceae</taxon>
        <taxon>Ruminococcus</taxon>
    </lineage>
</organism>
<dbReference type="AlphaFoldDB" id="A0A1K1LYF8"/>
<dbReference type="NCBIfam" id="NF009466">
    <property type="entry name" value="PRK12826.1-2"/>
    <property type="match status" value="1"/>
</dbReference>
<gene>
    <name evidence="4" type="ORF">SAMN02910280_0777</name>
</gene>
<dbReference type="GO" id="GO:0032787">
    <property type="term" value="P:monocarboxylic acid metabolic process"/>
    <property type="evidence" value="ECO:0007669"/>
    <property type="project" value="UniProtKB-ARBA"/>
</dbReference>
<keyword evidence="3" id="KW-0443">Lipid metabolism</keyword>
<dbReference type="Pfam" id="PF13561">
    <property type="entry name" value="adh_short_C2"/>
    <property type="match status" value="1"/>
</dbReference>
<dbReference type="PRINTS" id="PR00081">
    <property type="entry name" value="GDHRDH"/>
</dbReference>
<sequence length="234" mass="24615">MKKALVTGGAGGIGEAICRRLAADGYFVYVNYAHSVEKAKKIAEDIGGDAICFDVSDVNAVKEAFSIIGKLDLLVNNAGVSDVDLFTSISQDSADKILNINLKGAMNCARAALPYMINEKSGNIINISSMWGQCGASCEVDYSASKAGMIGFTKALAKEVAPSGIRVNCVSPGFIMTEMNSRFSDEDLELIKEDIPLGIFGEPRHIADAVAFLASGSAEYITGQVLAVNGGMVI</sequence>
<dbReference type="NCBIfam" id="NF047420">
    <property type="entry name" value="EF_P_mod_YmfI"/>
    <property type="match status" value="1"/>
</dbReference>
<dbReference type="GO" id="GO:0016491">
    <property type="term" value="F:oxidoreductase activity"/>
    <property type="evidence" value="ECO:0007669"/>
    <property type="project" value="UniProtKB-KW"/>
</dbReference>
<dbReference type="InterPro" id="IPR036291">
    <property type="entry name" value="NAD(P)-bd_dom_sf"/>
</dbReference>
<keyword evidence="3" id="KW-0753">Steroid metabolism</keyword>
<comment type="similarity">
    <text evidence="1">Belongs to the short-chain dehydrogenases/reductases (SDR) family.</text>
</comment>
<dbReference type="GO" id="GO:0008202">
    <property type="term" value="P:steroid metabolic process"/>
    <property type="evidence" value="ECO:0007669"/>
    <property type="project" value="UniProtKB-KW"/>
</dbReference>